<evidence type="ECO:0000313" key="3">
    <source>
        <dbReference type="Proteomes" id="UP000649345"/>
    </source>
</evidence>
<dbReference type="CDD" id="cd04179">
    <property type="entry name" value="DPM_DPG-synthase_like"/>
    <property type="match status" value="1"/>
</dbReference>
<dbReference type="SUPFAM" id="SSF53448">
    <property type="entry name" value="Nucleotide-diphospho-sugar transferases"/>
    <property type="match status" value="1"/>
</dbReference>
<keyword evidence="3" id="KW-1185">Reference proteome</keyword>
<dbReference type="Pfam" id="PF00535">
    <property type="entry name" value="Glycos_transf_2"/>
    <property type="match status" value="1"/>
</dbReference>
<dbReference type="PANTHER" id="PTHR48090:SF7">
    <property type="entry name" value="RFBJ PROTEIN"/>
    <property type="match status" value="1"/>
</dbReference>
<dbReference type="EMBL" id="JACOOR010000002">
    <property type="protein sequence ID" value="MBC5658791.1"/>
    <property type="molecule type" value="Genomic_DNA"/>
</dbReference>
<sequence length="233" mass="26655">MKCLVIIPAYNEEENIVRVVENLKNNYPMYDYIVINDGSADGTARICRERGYELVDLPVNLGLAGAFQTGLKYAYRKGYDYAIQFDADGQHRPEFIGPMLEKIREGYDIVIGSRFVTEKKPHSMRMLGSNLISAAMKLTTGRRVKDPTSGMRMFNKKMIAEFALNLNYGPEPDTVSYLLKQGATIAEVQVEMDERIAGESYLNMTKAMMYMLRMLLSILFIQNFRKRREVKVS</sequence>
<dbReference type="Proteomes" id="UP000649345">
    <property type="component" value="Unassembled WGS sequence"/>
</dbReference>
<name>A0A923LA66_9FIRM</name>
<dbReference type="InterPro" id="IPR029044">
    <property type="entry name" value="Nucleotide-diphossugar_trans"/>
</dbReference>
<dbReference type="PANTHER" id="PTHR48090">
    <property type="entry name" value="UNDECAPRENYL-PHOSPHATE 4-DEOXY-4-FORMAMIDO-L-ARABINOSE TRANSFERASE-RELATED"/>
    <property type="match status" value="1"/>
</dbReference>
<organism evidence="2 3">
    <name type="scientific">Anaerosacchariphilus hominis</name>
    <dbReference type="NCBI Taxonomy" id="2763017"/>
    <lineage>
        <taxon>Bacteria</taxon>
        <taxon>Bacillati</taxon>
        <taxon>Bacillota</taxon>
        <taxon>Clostridia</taxon>
        <taxon>Lachnospirales</taxon>
        <taxon>Lachnospiraceae</taxon>
        <taxon>Anaerosacchariphilus</taxon>
    </lineage>
</organism>
<feature type="domain" description="Glycosyltransferase 2-like" evidence="1">
    <location>
        <begin position="5"/>
        <end position="160"/>
    </location>
</feature>
<comment type="caution">
    <text evidence="2">The sequence shown here is derived from an EMBL/GenBank/DDBJ whole genome shotgun (WGS) entry which is preliminary data.</text>
</comment>
<dbReference type="InterPro" id="IPR001173">
    <property type="entry name" value="Glyco_trans_2-like"/>
</dbReference>
<dbReference type="Gene3D" id="3.90.550.10">
    <property type="entry name" value="Spore Coat Polysaccharide Biosynthesis Protein SpsA, Chain A"/>
    <property type="match status" value="1"/>
</dbReference>
<gene>
    <name evidence="2" type="ORF">H8S44_03265</name>
</gene>
<dbReference type="InterPro" id="IPR050256">
    <property type="entry name" value="Glycosyltransferase_2"/>
</dbReference>
<reference evidence="2" key="1">
    <citation type="submission" date="2020-08" db="EMBL/GenBank/DDBJ databases">
        <title>Genome public.</title>
        <authorList>
            <person name="Liu C."/>
            <person name="Sun Q."/>
        </authorList>
    </citation>
    <scope>NUCLEOTIDE SEQUENCE</scope>
    <source>
        <strain evidence="2">NSJ-68</strain>
    </source>
</reference>
<dbReference type="AlphaFoldDB" id="A0A923LA66"/>
<evidence type="ECO:0000259" key="1">
    <source>
        <dbReference type="Pfam" id="PF00535"/>
    </source>
</evidence>
<dbReference type="RefSeq" id="WP_186873271.1">
    <property type="nucleotide sequence ID" value="NZ_JACOOR010000002.1"/>
</dbReference>
<accession>A0A923LA66</accession>
<protein>
    <submittedName>
        <fullName evidence="2">Glycosyltransferase family 2 protein</fullName>
    </submittedName>
</protein>
<proteinExistence type="predicted"/>
<evidence type="ECO:0000313" key="2">
    <source>
        <dbReference type="EMBL" id="MBC5658791.1"/>
    </source>
</evidence>